<dbReference type="STRING" id="1408250.Q760_12145"/>
<dbReference type="GO" id="GO:0030246">
    <property type="term" value="F:carbohydrate binding"/>
    <property type="evidence" value="ECO:0007669"/>
    <property type="project" value="InterPro"/>
</dbReference>
<dbReference type="AlphaFoldDB" id="A0A0A0B931"/>
<dbReference type="GO" id="GO:0033499">
    <property type="term" value="P:galactose catabolic process via UDP-galactose, Leloir pathway"/>
    <property type="evidence" value="ECO:0007669"/>
    <property type="project" value="TreeGrafter"/>
</dbReference>
<dbReference type="InterPro" id="IPR014718">
    <property type="entry name" value="GH-type_carb-bd"/>
</dbReference>
<gene>
    <name evidence="1" type="ORF">Q760_12145</name>
</gene>
<dbReference type="InterPro" id="IPR011013">
    <property type="entry name" value="Gal_mutarotase_sf_dom"/>
</dbReference>
<reference evidence="1 2" key="1">
    <citation type="submission" date="2013-10" db="EMBL/GenBank/DDBJ databases">
        <authorList>
            <person name="Wang G."/>
            <person name="Zhuang W."/>
        </authorList>
    </citation>
    <scope>NUCLEOTIDE SEQUENCE [LARGE SCALE GENOMIC DNA]</scope>
    <source>
        <strain evidence="1 2">DSM 20118</strain>
    </source>
</reference>
<dbReference type="Proteomes" id="UP000029833">
    <property type="component" value="Unassembled WGS sequence"/>
</dbReference>
<dbReference type="GO" id="GO:0004034">
    <property type="term" value="F:aldose 1-epimerase activity"/>
    <property type="evidence" value="ECO:0007669"/>
    <property type="project" value="TreeGrafter"/>
</dbReference>
<sequence>MTQTEVLRAGDAELHVALLGATPLRWLVPHGGAPWDLLDGYRDDAELEDQNGVRNGIMAPFCNRVADARYSFDGAEHDLAPGATDRTVYHGLVRTLPFEVVERTDAARTGVDTGDERASLRLRCTALADSPAVGYPFAVVVEVTYTLGPRTLAVEITGHNVGDVAAPYASGWHPYFRLPGTARVDDLDLDVPASVGVRTDDALLPLPGADAFADVDAPAWHPLGDAVLDAAFGGLDPALPTVVRDPAGTRLVLRQDRGLVHVFTGDTLGRDRRASLAVEPVEVMTDAFNRPDQAAAIRLEPGERRSFGFVVELEPVPA</sequence>
<dbReference type="InterPro" id="IPR008183">
    <property type="entry name" value="Aldose_1/G6P_1-epimerase"/>
</dbReference>
<dbReference type="CDD" id="cd01081">
    <property type="entry name" value="Aldose_epim"/>
    <property type="match status" value="1"/>
</dbReference>
<protein>
    <recommendedName>
        <fullName evidence="3">Aldose 1-epimerase</fullName>
    </recommendedName>
</protein>
<organism evidence="1 2">
    <name type="scientific">Cellulomonas cellasea DSM 20118</name>
    <dbReference type="NCBI Taxonomy" id="1408250"/>
    <lineage>
        <taxon>Bacteria</taxon>
        <taxon>Bacillati</taxon>
        <taxon>Actinomycetota</taxon>
        <taxon>Actinomycetes</taxon>
        <taxon>Micrococcales</taxon>
        <taxon>Cellulomonadaceae</taxon>
        <taxon>Cellulomonas</taxon>
    </lineage>
</organism>
<evidence type="ECO:0008006" key="3">
    <source>
        <dbReference type="Google" id="ProtNLM"/>
    </source>
</evidence>
<dbReference type="PANTHER" id="PTHR10091">
    <property type="entry name" value="ALDOSE-1-EPIMERASE"/>
    <property type="match status" value="1"/>
</dbReference>
<dbReference type="Gene3D" id="2.70.98.10">
    <property type="match status" value="1"/>
</dbReference>
<comment type="caution">
    <text evidence="1">The sequence shown here is derived from an EMBL/GenBank/DDBJ whole genome shotgun (WGS) entry which is preliminary data.</text>
</comment>
<dbReference type="OrthoDB" id="4739604at2"/>
<dbReference type="SUPFAM" id="SSF74650">
    <property type="entry name" value="Galactose mutarotase-like"/>
    <property type="match status" value="1"/>
</dbReference>
<keyword evidence="2" id="KW-1185">Reference proteome</keyword>
<accession>A0A0A0B931</accession>
<evidence type="ECO:0000313" key="1">
    <source>
        <dbReference type="EMBL" id="KGM02667.1"/>
    </source>
</evidence>
<evidence type="ECO:0000313" key="2">
    <source>
        <dbReference type="Proteomes" id="UP000029833"/>
    </source>
</evidence>
<dbReference type="PANTHER" id="PTHR10091:SF0">
    <property type="entry name" value="GALACTOSE MUTAROTASE"/>
    <property type="match status" value="1"/>
</dbReference>
<dbReference type="RefSeq" id="WP_052103891.1">
    <property type="nucleotide sequence ID" value="NZ_AXNT01000039.1"/>
</dbReference>
<proteinExistence type="predicted"/>
<dbReference type="GO" id="GO:0006006">
    <property type="term" value="P:glucose metabolic process"/>
    <property type="evidence" value="ECO:0007669"/>
    <property type="project" value="TreeGrafter"/>
</dbReference>
<dbReference type="Pfam" id="PF01263">
    <property type="entry name" value="Aldose_epim"/>
    <property type="match status" value="1"/>
</dbReference>
<dbReference type="EMBL" id="AXNT01000039">
    <property type="protein sequence ID" value="KGM02667.1"/>
    <property type="molecule type" value="Genomic_DNA"/>
</dbReference>
<name>A0A0A0B931_9CELL</name>